<keyword evidence="1 2" id="KW-0812">Transmembrane</keyword>
<keyword evidence="4" id="KW-1185">Reference proteome</keyword>
<dbReference type="Proteomes" id="UP000018208">
    <property type="component" value="Unassembled WGS sequence"/>
</dbReference>
<protein>
    <submittedName>
        <fullName evidence="2">Transmembrane domain-containing protein</fullName>
    </submittedName>
</protein>
<feature type="transmembrane region" description="Helical" evidence="1">
    <location>
        <begin position="12"/>
        <end position="30"/>
    </location>
</feature>
<name>V6LY80_9EUKA</name>
<feature type="transmembrane region" description="Helical" evidence="1">
    <location>
        <begin position="83"/>
        <end position="101"/>
    </location>
</feature>
<evidence type="ECO:0000313" key="4">
    <source>
        <dbReference type="Proteomes" id="UP000018208"/>
    </source>
</evidence>
<keyword evidence="1" id="KW-1133">Transmembrane helix</keyword>
<accession>V6LY80</accession>
<dbReference type="AlphaFoldDB" id="V6LY80"/>
<reference evidence="2 3" key="1">
    <citation type="journal article" date="2014" name="PLoS Genet.">
        <title>The Genome of Spironucleus salmonicida Highlights a Fish Pathogen Adapted to Fluctuating Environments.</title>
        <authorList>
            <person name="Xu F."/>
            <person name="Jerlstrom-Hultqvist J."/>
            <person name="Einarsson E."/>
            <person name="Astvaldsson A."/>
            <person name="Svard S.G."/>
            <person name="Andersson J.O."/>
        </authorList>
    </citation>
    <scope>NUCLEOTIDE SEQUENCE</scope>
    <source>
        <strain evidence="3">ATCC 50377</strain>
    </source>
</reference>
<dbReference type="EMBL" id="KI545949">
    <property type="protein sequence ID" value="EST49535.1"/>
    <property type="molecule type" value="Genomic_DNA"/>
</dbReference>
<evidence type="ECO:0000256" key="1">
    <source>
        <dbReference type="SAM" id="Phobius"/>
    </source>
</evidence>
<feature type="transmembrane region" description="Helical" evidence="1">
    <location>
        <begin position="52"/>
        <end position="71"/>
    </location>
</feature>
<dbReference type="VEuPathDB" id="GiardiaDB:SS50377_20686"/>
<evidence type="ECO:0000313" key="3">
    <source>
        <dbReference type="EMBL" id="KAH0577335.1"/>
    </source>
</evidence>
<sequence length="203" mass="23890">MDENQLQEFKNKTLEFALIASIPICYYPFITKTYQMSLYQLSEFLQKSYKTTFSYIQIALEIFLSFSDFVLFKISFQSSRNQYLCIFYHSSIFIYLLYGFARDIENPTISPVVDIFNKTMLFGAQFITYKLFQSYTSNQPDFQSNFQFGKHLQSQIQQVFVCPVALGLCLLNFHQLCKFTNLVPQEAQNGEFDNAILINYQFQ</sequence>
<organism evidence="2">
    <name type="scientific">Spironucleus salmonicida</name>
    <dbReference type="NCBI Taxonomy" id="348837"/>
    <lineage>
        <taxon>Eukaryota</taxon>
        <taxon>Metamonada</taxon>
        <taxon>Diplomonadida</taxon>
        <taxon>Hexamitidae</taxon>
        <taxon>Hexamitinae</taxon>
        <taxon>Spironucleus</taxon>
    </lineage>
</organism>
<evidence type="ECO:0000313" key="2">
    <source>
        <dbReference type="EMBL" id="EST49535.1"/>
    </source>
</evidence>
<dbReference type="EMBL" id="AUWU02000001">
    <property type="protein sequence ID" value="KAH0577335.1"/>
    <property type="molecule type" value="Genomic_DNA"/>
</dbReference>
<reference evidence="3" key="2">
    <citation type="submission" date="2020-12" db="EMBL/GenBank/DDBJ databases">
        <title>New Spironucleus salmonicida genome in near-complete chromosomes.</title>
        <authorList>
            <person name="Xu F."/>
            <person name="Kurt Z."/>
            <person name="Jimenez-Gonzalez A."/>
            <person name="Astvaldsson A."/>
            <person name="Andersson J.O."/>
            <person name="Svard S.G."/>
        </authorList>
    </citation>
    <scope>NUCLEOTIDE SEQUENCE</scope>
    <source>
        <strain evidence="3">ATCC 50377</strain>
    </source>
</reference>
<gene>
    <name evidence="2" type="ORF">SS50377_10139</name>
    <name evidence="3" type="ORF">SS50377_20686</name>
</gene>
<keyword evidence="1" id="KW-0472">Membrane</keyword>
<proteinExistence type="predicted"/>